<accession>A0ABZ0E9G3</accession>
<gene>
    <name evidence="2" type="ORF">RW095_08250</name>
</gene>
<dbReference type="InterPro" id="IPR013096">
    <property type="entry name" value="Cupin_2"/>
</dbReference>
<dbReference type="InterPro" id="IPR011051">
    <property type="entry name" value="RmlC_Cupin_sf"/>
</dbReference>
<protein>
    <submittedName>
        <fullName evidence="2">Cupin domain-containing protein</fullName>
    </submittedName>
</protein>
<reference evidence="2 3" key="1">
    <citation type="submission" date="2023-10" db="EMBL/GenBank/DDBJ databases">
        <title>Surface-active antibiotics is a multifunctional adaptation for post-fire microbes.</title>
        <authorList>
            <person name="Liu M.D."/>
            <person name="Du Y."/>
            <person name="Koupaei S.K."/>
            <person name="Kim N.R."/>
            <person name="Zhang W."/>
            <person name="Traxler M.F."/>
        </authorList>
    </citation>
    <scope>NUCLEOTIDE SEQUENCE [LARGE SCALE GENOMIC DNA]</scope>
    <source>
        <strain evidence="2 3">F3</strain>
    </source>
</reference>
<dbReference type="PANTHER" id="PTHR36440">
    <property type="entry name" value="PUTATIVE (AFU_ORTHOLOGUE AFUA_8G07350)-RELATED"/>
    <property type="match status" value="1"/>
</dbReference>
<dbReference type="InterPro" id="IPR053146">
    <property type="entry name" value="QDO-like"/>
</dbReference>
<evidence type="ECO:0000313" key="2">
    <source>
        <dbReference type="EMBL" id="WOD13901.1"/>
    </source>
</evidence>
<dbReference type="Pfam" id="PF07883">
    <property type="entry name" value="Cupin_2"/>
    <property type="match status" value="1"/>
</dbReference>
<dbReference type="RefSeq" id="WP_317015610.1">
    <property type="nucleotide sequence ID" value="NZ_CP136511.1"/>
</dbReference>
<proteinExistence type="predicted"/>
<dbReference type="Proteomes" id="UP001302652">
    <property type="component" value="Chromosome 3"/>
</dbReference>
<dbReference type="SUPFAM" id="SSF51182">
    <property type="entry name" value="RmlC-like cupins"/>
    <property type="match status" value="1"/>
</dbReference>
<feature type="domain" description="Cupin type-2" evidence="1">
    <location>
        <begin position="49"/>
        <end position="112"/>
    </location>
</feature>
<dbReference type="PANTHER" id="PTHR36440:SF1">
    <property type="entry name" value="PUTATIVE (AFU_ORTHOLOGUE AFUA_8G07350)-RELATED"/>
    <property type="match status" value="1"/>
</dbReference>
<name>A0ABZ0E9G3_9BURK</name>
<dbReference type="InterPro" id="IPR014710">
    <property type="entry name" value="RmlC-like_jellyroll"/>
</dbReference>
<dbReference type="Gene3D" id="2.60.120.10">
    <property type="entry name" value="Jelly Rolls"/>
    <property type="match status" value="1"/>
</dbReference>
<sequence length="161" mass="17561">MVTSNTAIKPLIVTLEEALPIKPFGLEMQVLLTSEQTHRAVSVIYCSHKPGEGPPDHLHHTLEECIFIVDGSYEVTIAGITRTVGAGTMLFVPRGVTHRFRNIGTTVGHMLDWSVPGGQDHYFRAISELAVGGGFDNQKAMEISEKHDTHFPHACGRTACA</sequence>
<keyword evidence="3" id="KW-1185">Reference proteome</keyword>
<organism evidence="2 3">
    <name type="scientific">Paraburkholderia kirstenboschensis</name>
    <dbReference type="NCBI Taxonomy" id="1245436"/>
    <lineage>
        <taxon>Bacteria</taxon>
        <taxon>Pseudomonadati</taxon>
        <taxon>Pseudomonadota</taxon>
        <taxon>Betaproteobacteria</taxon>
        <taxon>Burkholderiales</taxon>
        <taxon>Burkholderiaceae</taxon>
        <taxon>Paraburkholderia</taxon>
    </lineage>
</organism>
<dbReference type="EMBL" id="CP136511">
    <property type="protein sequence ID" value="WOD13901.1"/>
    <property type="molecule type" value="Genomic_DNA"/>
</dbReference>
<evidence type="ECO:0000313" key="3">
    <source>
        <dbReference type="Proteomes" id="UP001302652"/>
    </source>
</evidence>
<evidence type="ECO:0000259" key="1">
    <source>
        <dbReference type="Pfam" id="PF07883"/>
    </source>
</evidence>